<protein>
    <recommendedName>
        <fullName evidence="2">DUF4300 domain-containing protein</fullName>
    </recommendedName>
</protein>
<evidence type="ECO:0000313" key="4">
    <source>
        <dbReference type="Proteomes" id="UP000255124"/>
    </source>
</evidence>
<evidence type="ECO:0000259" key="2">
    <source>
        <dbReference type="Pfam" id="PF14133"/>
    </source>
</evidence>
<evidence type="ECO:0000313" key="3">
    <source>
        <dbReference type="EMBL" id="SUU92055.1"/>
    </source>
</evidence>
<feature type="signal peptide" evidence="1">
    <location>
        <begin position="1"/>
        <end position="18"/>
    </location>
</feature>
<feature type="chain" id="PRO_5039443323" description="DUF4300 domain-containing protein" evidence="1">
    <location>
        <begin position="19"/>
        <end position="294"/>
    </location>
</feature>
<dbReference type="RefSeq" id="WP_115594984.1">
    <property type="nucleotide sequence ID" value="NZ_UFTA01000002.1"/>
</dbReference>
<dbReference type="InterPro" id="IPR025389">
    <property type="entry name" value="DUF4300"/>
</dbReference>
<dbReference type="Proteomes" id="UP000255124">
    <property type="component" value="Unassembled WGS sequence"/>
</dbReference>
<feature type="domain" description="DUF4300" evidence="2">
    <location>
        <begin position="35"/>
        <end position="287"/>
    </location>
</feature>
<gene>
    <name evidence="3" type="ORF">NCTC9810_00376</name>
</gene>
<dbReference type="OrthoDB" id="3267930at2"/>
<reference evidence="3 4" key="1">
    <citation type="submission" date="2018-06" db="EMBL/GenBank/DDBJ databases">
        <authorList>
            <consortium name="Pathogen Informatics"/>
            <person name="Doyle S."/>
        </authorList>
    </citation>
    <scope>NUCLEOTIDE SEQUENCE [LARGE SCALE GENOMIC DNA]</scope>
    <source>
        <strain evidence="3 4">NCTC9810</strain>
    </source>
</reference>
<dbReference type="AlphaFoldDB" id="A0A380WSS0"/>
<keyword evidence="1" id="KW-0732">Signal</keyword>
<dbReference type="Pfam" id="PF14133">
    <property type="entry name" value="DUF4300"/>
    <property type="match status" value="1"/>
</dbReference>
<proteinExistence type="predicted"/>
<accession>A0A380WSS0</accession>
<name>A0A380WSS0_9FIRM</name>
<dbReference type="EMBL" id="UFTA01000002">
    <property type="protein sequence ID" value="SUU92055.1"/>
    <property type="molecule type" value="Genomic_DNA"/>
</dbReference>
<sequence length="294" mass="34461">MKKILAVILSLICISACNKTTNKTIENNDGKKMVYNNLQTKQSRNDLKNIMSNTDLNKNNTERFFKQVNFFNKQVDKDLLVSKDYERADKIKDYDFYKIQEELYKKYPTFTGINCRITSFGLISDKINIKNTKNPNLSVVEIDNTSFEDNPVPTLEKEEIAKFNKFYSAIPTENKNDRDFQIEKIKDFWKDNGITINTGKNYNLISVFVFSNLDENNNELFIGHTGLLFNMEDDRYMLVEKLAFTAPYQVVIFENKNDLYDYLMELYDFSNEQSPLKPLIFENDKILEKNNSPS</sequence>
<evidence type="ECO:0000256" key="1">
    <source>
        <dbReference type="SAM" id="SignalP"/>
    </source>
</evidence>
<organism evidence="3 4">
    <name type="scientific">Anaerococcus octavius</name>
    <dbReference type="NCBI Taxonomy" id="54007"/>
    <lineage>
        <taxon>Bacteria</taxon>
        <taxon>Bacillati</taxon>
        <taxon>Bacillota</taxon>
        <taxon>Tissierellia</taxon>
        <taxon>Tissierellales</taxon>
        <taxon>Peptoniphilaceae</taxon>
        <taxon>Anaerococcus</taxon>
    </lineage>
</organism>